<dbReference type="GO" id="GO:0043200">
    <property type="term" value="P:response to amino acid"/>
    <property type="evidence" value="ECO:0007669"/>
    <property type="project" value="TreeGrafter"/>
</dbReference>
<dbReference type="GO" id="GO:0043565">
    <property type="term" value="F:sequence-specific DNA binding"/>
    <property type="evidence" value="ECO:0007669"/>
    <property type="project" value="InterPro"/>
</dbReference>
<dbReference type="RefSeq" id="WP_130648353.1">
    <property type="nucleotide sequence ID" value="NZ_BMHA01000001.1"/>
</dbReference>
<dbReference type="SUPFAM" id="SSF54909">
    <property type="entry name" value="Dimeric alpha+beta barrel"/>
    <property type="match status" value="1"/>
</dbReference>
<dbReference type="InterPro" id="IPR019887">
    <property type="entry name" value="Tscrpt_reg_AsnC/Lrp_C"/>
</dbReference>
<name>A0A8J3A5A7_9ACTN</name>
<keyword evidence="3" id="KW-0804">Transcription</keyword>
<organism evidence="5 6">
    <name type="scientific">Egicoccus halophilus</name>
    <dbReference type="NCBI Taxonomy" id="1670830"/>
    <lineage>
        <taxon>Bacteria</taxon>
        <taxon>Bacillati</taxon>
        <taxon>Actinomycetota</taxon>
        <taxon>Nitriliruptoria</taxon>
        <taxon>Egicoccales</taxon>
        <taxon>Egicoccaceae</taxon>
        <taxon>Egicoccus</taxon>
    </lineage>
</organism>
<evidence type="ECO:0000313" key="6">
    <source>
        <dbReference type="Proteomes" id="UP000650511"/>
    </source>
</evidence>
<evidence type="ECO:0000313" key="5">
    <source>
        <dbReference type="EMBL" id="GGI03280.1"/>
    </source>
</evidence>
<dbReference type="PANTHER" id="PTHR30154:SF45">
    <property type="entry name" value="TRANSCRIPTIONAL REGULATORY PROTEIN (PROBABLY ASNC-FAMILY)-RELATED"/>
    <property type="match status" value="1"/>
</dbReference>
<evidence type="ECO:0000256" key="1">
    <source>
        <dbReference type="ARBA" id="ARBA00023015"/>
    </source>
</evidence>
<reference evidence="5" key="1">
    <citation type="journal article" date="2014" name="Int. J. Syst. Evol. Microbiol.">
        <title>Complete genome sequence of Corynebacterium casei LMG S-19264T (=DSM 44701T), isolated from a smear-ripened cheese.</title>
        <authorList>
            <consortium name="US DOE Joint Genome Institute (JGI-PGF)"/>
            <person name="Walter F."/>
            <person name="Albersmeier A."/>
            <person name="Kalinowski J."/>
            <person name="Ruckert C."/>
        </authorList>
    </citation>
    <scope>NUCLEOTIDE SEQUENCE</scope>
    <source>
        <strain evidence="5">CGMCC 1.14988</strain>
    </source>
</reference>
<evidence type="ECO:0000259" key="4">
    <source>
        <dbReference type="PROSITE" id="PS50956"/>
    </source>
</evidence>
<keyword evidence="6" id="KW-1185">Reference proteome</keyword>
<keyword evidence="2" id="KW-0238">DNA-binding</keyword>
<dbReference type="SUPFAM" id="SSF46785">
    <property type="entry name" value="Winged helix' DNA-binding domain"/>
    <property type="match status" value="1"/>
</dbReference>
<reference evidence="5" key="2">
    <citation type="submission" date="2020-09" db="EMBL/GenBank/DDBJ databases">
        <authorList>
            <person name="Sun Q."/>
            <person name="Zhou Y."/>
        </authorList>
    </citation>
    <scope>NUCLEOTIDE SEQUENCE</scope>
    <source>
        <strain evidence="5">CGMCC 1.14988</strain>
    </source>
</reference>
<dbReference type="Proteomes" id="UP000650511">
    <property type="component" value="Unassembled WGS sequence"/>
</dbReference>
<proteinExistence type="predicted"/>
<dbReference type="InterPro" id="IPR019885">
    <property type="entry name" value="Tscrpt_reg_HTH_AsnC-type_CS"/>
</dbReference>
<dbReference type="Gene3D" id="3.30.70.920">
    <property type="match status" value="1"/>
</dbReference>
<dbReference type="Pfam" id="PF01037">
    <property type="entry name" value="AsnC_trans_reg"/>
    <property type="match status" value="1"/>
</dbReference>
<keyword evidence="1" id="KW-0805">Transcription regulation</keyword>
<dbReference type="PRINTS" id="PR00033">
    <property type="entry name" value="HTHASNC"/>
</dbReference>
<dbReference type="EMBL" id="BMHA01000001">
    <property type="protein sequence ID" value="GGI03280.1"/>
    <property type="molecule type" value="Genomic_DNA"/>
</dbReference>
<accession>A0A8J3A5A7</accession>
<protein>
    <submittedName>
        <fullName evidence="5">AsnC family transcriptional regulator</fullName>
    </submittedName>
</protein>
<dbReference type="InterPro" id="IPR000485">
    <property type="entry name" value="AsnC-type_HTH_dom"/>
</dbReference>
<dbReference type="SMART" id="SM00344">
    <property type="entry name" value="HTH_ASNC"/>
    <property type="match status" value="1"/>
</dbReference>
<dbReference type="OrthoDB" id="4379331at2"/>
<dbReference type="AlphaFoldDB" id="A0A8J3A5A7"/>
<evidence type="ECO:0000256" key="3">
    <source>
        <dbReference type="ARBA" id="ARBA00023163"/>
    </source>
</evidence>
<dbReference type="InterPro" id="IPR036390">
    <property type="entry name" value="WH_DNA-bd_sf"/>
</dbReference>
<dbReference type="InterPro" id="IPR011008">
    <property type="entry name" value="Dimeric_a/b-barrel"/>
</dbReference>
<dbReference type="InterPro" id="IPR036388">
    <property type="entry name" value="WH-like_DNA-bd_sf"/>
</dbReference>
<dbReference type="PROSITE" id="PS50956">
    <property type="entry name" value="HTH_ASNC_2"/>
    <property type="match status" value="1"/>
</dbReference>
<evidence type="ECO:0000256" key="2">
    <source>
        <dbReference type="ARBA" id="ARBA00023125"/>
    </source>
</evidence>
<dbReference type="PROSITE" id="PS00519">
    <property type="entry name" value="HTH_ASNC_1"/>
    <property type="match status" value="1"/>
</dbReference>
<dbReference type="PANTHER" id="PTHR30154">
    <property type="entry name" value="LEUCINE-RESPONSIVE REGULATORY PROTEIN"/>
    <property type="match status" value="1"/>
</dbReference>
<dbReference type="InterPro" id="IPR019888">
    <property type="entry name" value="Tscrpt_reg_AsnC-like"/>
</dbReference>
<feature type="domain" description="HTH asnC-type" evidence="4">
    <location>
        <begin position="3"/>
        <end position="64"/>
    </location>
</feature>
<gene>
    <name evidence="5" type="ORF">GCM10011354_03250</name>
</gene>
<dbReference type="Gene3D" id="1.10.10.10">
    <property type="entry name" value="Winged helix-like DNA-binding domain superfamily/Winged helix DNA-binding domain"/>
    <property type="match status" value="1"/>
</dbReference>
<dbReference type="GO" id="GO:0005829">
    <property type="term" value="C:cytosol"/>
    <property type="evidence" value="ECO:0007669"/>
    <property type="project" value="TreeGrafter"/>
</dbReference>
<sequence length="153" mass="16764">MRLDALDRRIVAWLSSDGRASYREIGDDIGLSAPAVKRRVDRLLDAGVIERFAAVIDPRALGWATEAFIELFCEGRTPPSLIGTALSRYPEVVGAYTITGDPDALVHVRASDTAHLEATLEQIRSEPFVARTRSVLVLSRLLERQPRPTGPGS</sequence>
<dbReference type="Pfam" id="PF13404">
    <property type="entry name" value="HTH_AsnC-type"/>
    <property type="match status" value="1"/>
</dbReference>
<comment type="caution">
    <text evidence="5">The sequence shown here is derived from an EMBL/GenBank/DDBJ whole genome shotgun (WGS) entry which is preliminary data.</text>
</comment>